<feature type="signal peptide" evidence="2">
    <location>
        <begin position="1"/>
        <end position="25"/>
    </location>
</feature>
<proteinExistence type="predicted"/>
<feature type="transmembrane region" description="Helical" evidence="1">
    <location>
        <begin position="36"/>
        <end position="54"/>
    </location>
</feature>
<feature type="chain" id="PRO_5038530836" description="Secreted protein with PEP-CTERM sorting signal" evidence="2">
    <location>
        <begin position="26"/>
        <end position="75"/>
    </location>
</feature>
<keyword evidence="1" id="KW-0472">Membrane</keyword>
<evidence type="ECO:0000313" key="4">
    <source>
        <dbReference type="Proteomes" id="UP000176005"/>
    </source>
</evidence>
<dbReference type="AlphaFoldDB" id="A0A1E7L1G9"/>
<name>A0A1E7L1G9_9ACTN</name>
<dbReference type="EMBL" id="LJGW01000328">
    <property type="protein sequence ID" value="OEV10018.1"/>
    <property type="molecule type" value="Genomic_DNA"/>
</dbReference>
<gene>
    <name evidence="3" type="ORF">AN218_19455</name>
</gene>
<sequence length="75" mass="7920">MRPPRARLSATVWLILAGLAAAATAAFPVGGGGKEPVQVTGVVVALCAVVGMRLREAKWRPATRRQERRAAKQTA</sequence>
<accession>A0A1E7L1G9</accession>
<evidence type="ECO:0000256" key="2">
    <source>
        <dbReference type="SAM" id="SignalP"/>
    </source>
</evidence>
<comment type="caution">
    <text evidence="3">The sequence shown here is derived from an EMBL/GenBank/DDBJ whole genome shotgun (WGS) entry which is preliminary data.</text>
</comment>
<keyword evidence="1" id="KW-1133">Transmembrane helix</keyword>
<evidence type="ECO:0000256" key="1">
    <source>
        <dbReference type="SAM" id="Phobius"/>
    </source>
</evidence>
<dbReference type="Proteomes" id="UP000176005">
    <property type="component" value="Unassembled WGS sequence"/>
</dbReference>
<organism evidence="3 4">
    <name type="scientific">Streptomyces nanshensis</name>
    <dbReference type="NCBI Taxonomy" id="518642"/>
    <lineage>
        <taxon>Bacteria</taxon>
        <taxon>Bacillati</taxon>
        <taxon>Actinomycetota</taxon>
        <taxon>Actinomycetes</taxon>
        <taxon>Kitasatosporales</taxon>
        <taxon>Streptomycetaceae</taxon>
        <taxon>Streptomyces</taxon>
    </lineage>
</organism>
<protein>
    <recommendedName>
        <fullName evidence="5">Secreted protein with PEP-CTERM sorting signal</fullName>
    </recommendedName>
</protein>
<reference evidence="3 4" key="1">
    <citation type="journal article" date="2016" name="Front. Microbiol.">
        <title>Comparative Genomics Analysis of Streptomyces Species Reveals Their Adaptation to the Marine Environment and Their Diversity at the Genomic Level.</title>
        <authorList>
            <person name="Tian X."/>
            <person name="Zhang Z."/>
            <person name="Yang T."/>
            <person name="Chen M."/>
            <person name="Li J."/>
            <person name="Chen F."/>
            <person name="Yang J."/>
            <person name="Li W."/>
            <person name="Zhang B."/>
            <person name="Zhang Z."/>
            <person name="Wu J."/>
            <person name="Zhang C."/>
            <person name="Long L."/>
            <person name="Xiao J."/>
        </authorList>
    </citation>
    <scope>NUCLEOTIDE SEQUENCE [LARGE SCALE GENOMIC DNA]</scope>
    <source>
        <strain evidence="3 4">SCSIO 10429</strain>
    </source>
</reference>
<keyword evidence="1" id="KW-0812">Transmembrane</keyword>
<keyword evidence="2" id="KW-0732">Signal</keyword>
<evidence type="ECO:0008006" key="5">
    <source>
        <dbReference type="Google" id="ProtNLM"/>
    </source>
</evidence>
<keyword evidence="4" id="KW-1185">Reference proteome</keyword>
<evidence type="ECO:0000313" key="3">
    <source>
        <dbReference type="EMBL" id="OEV10018.1"/>
    </source>
</evidence>